<dbReference type="InterPro" id="IPR000571">
    <property type="entry name" value="Znf_CCCH"/>
</dbReference>
<feature type="region of interest" description="Disordered" evidence="5">
    <location>
        <begin position="811"/>
        <end position="949"/>
    </location>
</feature>
<sequence>MERPATTYRSPFLDADADSDTSEAAPRVDPPVTRSSIAIASEPAAEAENASASTQTTTVKRKRAALEHDIMGDDWEETVTPRKKSSKRAKKPCLHEPEKHASEELPRVETETQITPEKKSDSETHSAELEKRHQKEMIERDMEVIALRARLNHDLVTMVDKPESQITIERLRAEREATKKAHEEESARLTEDHEKEIADLKAKHASDLQRREDALEKQFHEDIRRSKAKEERKTEQEAAKLQSSIAAQEKAKVIRRNGLLAVVLKRTTDIKMLYNRQRDGTIAQAKDSEVFSVQECVDGLTTLWAEQGALITRLLPHELSNDHDFALEFEAQTIVRAQAWMQSLELRSAPQELLQTGWSLSALHRLMCGLFPYHETDMTTLYTAVVDVHRILQEATAYMQGGYAPTMLPIPSQHMVATTGPLASPLPRTTHDQQFFPPPQQQQYRIAASAQEMPSQQQHVPSVQVIQPTPTMPLANTDFQQSSNQGVSFSNPGTNTGGQEMSASMDDVEPSFPNAPVGQCVPQNVPSFSANAAPPAQSARLSYQPKACHNMRDRGQCFRGETCKFSHDPEIIIAAHGEGTGVEAMQDVDNRQLVPPATTAATTDDWRAVIPCRWVTRFGTCRTADCGFMHPAGTHEPGNSTASSGAQQCKTEERHGRCKNRTCNFVHQGPHGLLAPPGGDMPMAEDTMSNAGFQIQGSSDQQCQMEQCNGYCNRKKCNYTHQKAHGPQDSGPAQSINPFTRASFASRITFDNNDQPTRGVQFATNPPTGPRAHGGIVASRMTNDNNVRFAPNAPINSRPQGGSLESRMTFPTGPVSHRGNRNARPEQQLYNPRMSPAADSFTLGNRGGQQHGGRGGRGGRGRGNFSGHNVFQNGQGQGPQNSMNLFQGGGQDGISSQNSGRGRNNNHKGRGARGGSGRGRGGGGAAAGFGGSVPQGGGGGGMFGTGFGM</sequence>
<feature type="zinc finger region" description="C3H1-type" evidence="4">
    <location>
        <begin position="542"/>
        <end position="570"/>
    </location>
</feature>
<reference evidence="8" key="1">
    <citation type="journal article" date="2021" name="BMC Genomics">
        <title>Chromosome-level genome assembly and manually-curated proteome of model necrotroph Parastagonospora nodorum Sn15 reveals a genome-wide trove of candidate effector homologs, and redundancy of virulence-related functions within an accessory chromosome.</title>
        <authorList>
            <person name="Bertazzoni S."/>
            <person name="Jones D.A.B."/>
            <person name="Phan H.T."/>
            <person name="Tan K.-C."/>
            <person name="Hane J.K."/>
        </authorList>
    </citation>
    <scope>NUCLEOTIDE SEQUENCE [LARGE SCALE GENOMIC DNA]</scope>
    <source>
        <strain evidence="8">SN15 / ATCC MYA-4574 / FGSC 10173)</strain>
    </source>
</reference>
<feature type="compositionally biased region" description="Polar residues" evidence="5">
    <location>
        <begin position="750"/>
        <end position="766"/>
    </location>
</feature>
<feature type="compositionally biased region" description="Gly residues" evidence="5">
    <location>
        <begin position="912"/>
        <end position="949"/>
    </location>
</feature>
<dbReference type="SUPFAM" id="SSF90229">
    <property type="entry name" value="CCCH zinc finger"/>
    <property type="match status" value="1"/>
</dbReference>
<dbReference type="SMART" id="SM00356">
    <property type="entry name" value="ZnF_C3H1"/>
    <property type="match status" value="3"/>
</dbReference>
<dbReference type="GO" id="GO:0008270">
    <property type="term" value="F:zinc ion binding"/>
    <property type="evidence" value="ECO:0007669"/>
    <property type="project" value="UniProtKB-KW"/>
</dbReference>
<organism evidence="7 8">
    <name type="scientific">Phaeosphaeria nodorum (strain SN15 / ATCC MYA-4574 / FGSC 10173)</name>
    <name type="common">Glume blotch fungus</name>
    <name type="synonym">Parastagonospora nodorum</name>
    <dbReference type="NCBI Taxonomy" id="321614"/>
    <lineage>
        <taxon>Eukaryota</taxon>
        <taxon>Fungi</taxon>
        <taxon>Dikarya</taxon>
        <taxon>Ascomycota</taxon>
        <taxon>Pezizomycotina</taxon>
        <taxon>Dothideomycetes</taxon>
        <taxon>Pleosporomycetidae</taxon>
        <taxon>Pleosporales</taxon>
        <taxon>Pleosporineae</taxon>
        <taxon>Phaeosphaeriaceae</taxon>
        <taxon>Parastagonospora</taxon>
    </lineage>
</organism>
<dbReference type="VEuPathDB" id="FungiDB:JI435_122790"/>
<gene>
    <name evidence="7" type="ORF">JI435_122790</name>
</gene>
<feature type="region of interest" description="Disordered" evidence="5">
    <location>
        <begin position="1"/>
        <end position="135"/>
    </location>
</feature>
<feature type="compositionally biased region" description="Polar residues" evidence="5">
    <location>
        <begin position="866"/>
        <end position="885"/>
    </location>
</feature>
<evidence type="ECO:0000256" key="4">
    <source>
        <dbReference type="PROSITE-ProRule" id="PRU00723"/>
    </source>
</evidence>
<feature type="region of interest" description="Disordered" evidence="5">
    <location>
        <begin position="217"/>
        <end position="236"/>
    </location>
</feature>
<name>A0A7U2NQU8_PHANO</name>
<dbReference type="EMBL" id="CP069044">
    <property type="protein sequence ID" value="QRD07081.1"/>
    <property type="molecule type" value="Genomic_DNA"/>
</dbReference>
<evidence type="ECO:0000259" key="6">
    <source>
        <dbReference type="PROSITE" id="PS50103"/>
    </source>
</evidence>
<dbReference type="PROSITE" id="PS50103">
    <property type="entry name" value="ZF_C3H1"/>
    <property type="match status" value="1"/>
</dbReference>
<feature type="compositionally biased region" description="Gly residues" evidence="5">
    <location>
        <begin position="845"/>
        <end position="864"/>
    </location>
</feature>
<evidence type="ECO:0000256" key="2">
    <source>
        <dbReference type="ARBA" id="ARBA00022771"/>
    </source>
</evidence>
<proteinExistence type="predicted"/>
<evidence type="ECO:0000313" key="7">
    <source>
        <dbReference type="EMBL" id="QRD07081.1"/>
    </source>
</evidence>
<feature type="compositionally biased region" description="Low complexity" evidence="5">
    <location>
        <begin position="35"/>
        <end position="53"/>
    </location>
</feature>
<evidence type="ECO:0000256" key="1">
    <source>
        <dbReference type="ARBA" id="ARBA00022723"/>
    </source>
</evidence>
<keyword evidence="1 4" id="KW-0479">Metal-binding</keyword>
<feature type="compositionally biased region" description="Basic residues" evidence="5">
    <location>
        <begin position="81"/>
        <end position="92"/>
    </location>
</feature>
<feature type="compositionally biased region" description="Basic and acidic residues" evidence="5">
    <location>
        <begin position="93"/>
        <end position="135"/>
    </location>
</feature>
<dbReference type="Gene3D" id="4.10.1000.10">
    <property type="entry name" value="Zinc finger, CCCH-type"/>
    <property type="match status" value="1"/>
</dbReference>
<keyword evidence="3 4" id="KW-0862">Zinc</keyword>
<keyword evidence="2 4" id="KW-0863">Zinc-finger</keyword>
<evidence type="ECO:0000256" key="5">
    <source>
        <dbReference type="SAM" id="MobiDB-lite"/>
    </source>
</evidence>
<protein>
    <recommendedName>
        <fullName evidence="6">C3H1-type domain-containing protein</fullName>
    </recommendedName>
</protein>
<dbReference type="InterPro" id="IPR036855">
    <property type="entry name" value="Znf_CCCH_sf"/>
</dbReference>
<keyword evidence="8" id="KW-1185">Reference proteome</keyword>
<evidence type="ECO:0000256" key="3">
    <source>
        <dbReference type="ARBA" id="ARBA00022833"/>
    </source>
</evidence>
<feature type="domain" description="C3H1-type" evidence="6">
    <location>
        <begin position="542"/>
        <end position="570"/>
    </location>
</feature>
<accession>A0A7U2NQU8</accession>
<evidence type="ECO:0000313" key="8">
    <source>
        <dbReference type="Proteomes" id="UP000663193"/>
    </source>
</evidence>
<dbReference type="AlphaFoldDB" id="A0A7U2NQU8"/>
<feature type="region of interest" description="Disordered" evidence="5">
    <location>
        <begin position="481"/>
        <end position="510"/>
    </location>
</feature>
<dbReference type="Proteomes" id="UP000663193">
    <property type="component" value="Chromosome 22"/>
</dbReference>
<feature type="region of interest" description="Disordered" evidence="5">
    <location>
        <begin position="750"/>
        <end position="770"/>
    </location>
</feature>
<feature type="compositionally biased region" description="Polar residues" evidence="5">
    <location>
        <begin position="481"/>
        <end position="502"/>
    </location>
</feature>